<proteinExistence type="predicted"/>
<dbReference type="EnsemblMetazoa" id="XM_038215976.1">
    <property type="protein sequence ID" value="XP_038071904.1"/>
    <property type="gene ID" value="LOC119740614"/>
</dbReference>
<keyword evidence="2" id="KW-1003">Cell membrane</keyword>
<evidence type="ECO:0000256" key="7">
    <source>
        <dbReference type="ARBA" id="ARBA00023170"/>
    </source>
</evidence>
<evidence type="ECO:0000256" key="3">
    <source>
        <dbReference type="ARBA" id="ARBA00022692"/>
    </source>
</evidence>
<dbReference type="PRINTS" id="PR00237">
    <property type="entry name" value="GPCRRHODOPSN"/>
</dbReference>
<feature type="transmembrane region" description="Helical" evidence="9">
    <location>
        <begin position="248"/>
        <end position="274"/>
    </location>
</feature>
<organism evidence="11 12">
    <name type="scientific">Patiria miniata</name>
    <name type="common">Bat star</name>
    <name type="synonym">Asterina miniata</name>
    <dbReference type="NCBI Taxonomy" id="46514"/>
    <lineage>
        <taxon>Eukaryota</taxon>
        <taxon>Metazoa</taxon>
        <taxon>Echinodermata</taxon>
        <taxon>Eleutherozoa</taxon>
        <taxon>Asterozoa</taxon>
        <taxon>Asteroidea</taxon>
        <taxon>Valvatacea</taxon>
        <taxon>Valvatida</taxon>
        <taxon>Asterinidae</taxon>
        <taxon>Patiria</taxon>
    </lineage>
</organism>
<dbReference type="PROSITE" id="PS50262">
    <property type="entry name" value="G_PROTEIN_RECEP_F1_2"/>
    <property type="match status" value="1"/>
</dbReference>
<dbReference type="RefSeq" id="XP_038071904.1">
    <property type="nucleotide sequence ID" value="XM_038215976.1"/>
</dbReference>
<keyword evidence="5" id="KW-0297">G-protein coupled receptor</keyword>
<evidence type="ECO:0000256" key="2">
    <source>
        <dbReference type="ARBA" id="ARBA00022475"/>
    </source>
</evidence>
<dbReference type="SUPFAM" id="SSF81321">
    <property type="entry name" value="Family A G protein-coupled receptor-like"/>
    <property type="match status" value="1"/>
</dbReference>
<feature type="transmembrane region" description="Helical" evidence="9">
    <location>
        <begin position="20"/>
        <end position="48"/>
    </location>
</feature>
<reference evidence="11" key="1">
    <citation type="submission" date="2022-11" db="UniProtKB">
        <authorList>
            <consortium name="EnsemblMetazoa"/>
        </authorList>
    </citation>
    <scope>IDENTIFICATION</scope>
</reference>
<evidence type="ECO:0000256" key="6">
    <source>
        <dbReference type="ARBA" id="ARBA00023136"/>
    </source>
</evidence>
<keyword evidence="4 9" id="KW-1133">Transmembrane helix</keyword>
<comment type="subcellular location">
    <subcellularLocation>
        <location evidence="1">Cell membrane</location>
        <topology evidence="1">Multi-pass membrane protein</topology>
    </subcellularLocation>
</comment>
<dbReference type="PANTHER" id="PTHR24249:SF420">
    <property type="entry name" value="G-PROTEIN COUPLED RECEPTORS FAMILY 1 PROFILE DOMAIN-CONTAINING PROTEIN"/>
    <property type="match status" value="1"/>
</dbReference>
<dbReference type="InterPro" id="IPR017452">
    <property type="entry name" value="GPCR_Rhodpsn_7TM"/>
</dbReference>
<dbReference type="GO" id="GO:0005886">
    <property type="term" value="C:plasma membrane"/>
    <property type="evidence" value="ECO:0007669"/>
    <property type="project" value="UniProtKB-SubCell"/>
</dbReference>
<dbReference type="InterPro" id="IPR000276">
    <property type="entry name" value="GPCR_Rhodpsn"/>
</dbReference>
<dbReference type="Proteomes" id="UP000887568">
    <property type="component" value="Unplaced"/>
</dbReference>
<keyword evidence="3 9" id="KW-0812">Transmembrane</keyword>
<keyword evidence="8" id="KW-0807">Transducer</keyword>
<name>A0A914B7F8_PATMI</name>
<feature type="transmembrane region" description="Helical" evidence="9">
    <location>
        <begin position="91"/>
        <end position="116"/>
    </location>
</feature>
<dbReference type="AlphaFoldDB" id="A0A914B7F8"/>
<dbReference type="OMA" id="CVISIFE"/>
<dbReference type="Gene3D" id="1.20.1070.10">
    <property type="entry name" value="Rhodopsin 7-helix transmembrane proteins"/>
    <property type="match status" value="1"/>
</dbReference>
<evidence type="ECO:0000256" key="9">
    <source>
        <dbReference type="SAM" id="Phobius"/>
    </source>
</evidence>
<dbReference type="CDD" id="cd00637">
    <property type="entry name" value="7tm_classA_rhodopsin-like"/>
    <property type="match status" value="1"/>
</dbReference>
<feature type="transmembrane region" description="Helical" evidence="9">
    <location>
        <begin position="280"/>
        <end position="303"/>
    </location>
</feature>
<evidence type="ECO:0000259" key="10">
    <source>
        <dbReference type="PROSITE" id="PS50262"/>
    </source>
</evidence>
<keyword evidence="6 9" id="KW-0472">Membrane</keyword>
<evidence type="ECO:0000256" key="8">
    <source>
        <dbReference type="ARBA" id="ARBA00023224"/>
    </source>
</evidence>
<feature type="domain" description="G-protein coupled receptors family 1 profile" evidence="10">
    <location>
        <begin position="39"/>
        <end position="300"/>
    </location>
</feature>
<feature type="transmembrane region" description="Helical" evidence="9">
    <location>
        <begin position="182"/>
        <end position="204"/>
    </location>
</feature>
<evidence type="ECO:0000256" key="1">
    <source>
        <dbReference type="ARBA" id="ARBA00004651"/>
    </source>
</evidence>
<evidence type="ECO:0000256" key="5">
    <source>
        <dbReference type="ARBA" id="ARBA00023040"/>
    </source>
</evidence>
<feature type="transmembrane region" description="Helical" evidence="9">
    <location>
        <begin position="60"/>
        <end position="85"/>
    </location>
</feature>
<sequence>MASPTNSTQLEDQEPPYNPLQLAILVTLFIIIGLSMLVGYLWVIVTVARNSHLRTVSNSFLASLSVAEIFTGVLGQPSIIVFVNLQTFSQISYFFSVWVVSFCFVGYFLNAVLIAADKWFKISHPFVYVRMMTRAKCAVCLAVVWGLATVGTLLGAVGQTFLSNISLENSDAAYTSLVSGTLVYFYVFILPSIVIIMVFNCLIVRIARRQARAIAADLPVPPRQLNPGDPQNAQVEVNHRKSTKQFSIFLFTFVLAWVPLAVILYVMSFFGALSMVSLNVVFLAFSTVAVGQAAFGTFILTILQPEFRQILKLNLRYVGKKLRCFPRGSQ</sequence>
<dbReference type="PANTHER" id="PTHR24249">
    <property type="entry name" value="HISTAMINE RECEPTOR-RELATED G-PROTEIN COUPLED RECEPTOR"/>
    <property type="match status" value="1"/>
</dbReference>
<evidence type="ECO:0000313" key="11">
    <source>
        <dbReference type="EnsemblMetazoa" id="XP_038071904.1"/>
    </source>
</evidence>
<dbReference type="GeneID" id="119740614"/>
<accession>A0A914B7F8</accession>
<dbReference type="GO" id="GO:0004930">
    <property type="term" value="F:G protein-coupled receptor activity"/>
    <property type="evidence" value="ECO:0007669"/>
    <property type="project" value="UniProtKB-KW"/>
</dbReference>
<keyword evidence="12" id="KW-1185">Reference proteome</keyword>
<keyword evidence="7" id="KW-0675">Receptor</keyword>
<dbReference type="Pfam" id="PF00001">
    <property type="entry name" value="7tm_1"/>
    <property type="match status" value="1"/>
</dbReference>
<feature type="transmembrane region" description="Helical" evidence="9">
    <location>
        <begin position="137"/>
        <end position="162"/>
    </location>
</feature>
<evidence type="ECO:0000313" key="12">
    <source>
        <dbReference type="Proteomes" id="UP000887568"/>
    </source>
</evidence>
<dbReference type="InterPro" id="IPR050569">
    <property type="entry name" value="TAAR"/>
</dbReference>
<protein>
    <recommendedName>
        <fullName evidence="10">G-protein coupled receptors family 1 profile domain-containing protein</fullName>
    </recommendedName>
</protein>
<evidence type="ECO:0000256" key="4">
    <source>
        <dbReference type="ARBA" id="ARBA00022989"/>
    </source>
</evidence>